<protein>
    <recommendedName>
        <fullName evidence="1">Large polyvalent protein-associated domain-containing protein</fullName>
    </recommendedName>
</protein>
<accession>A0ABT7EEY9</accession>
<evidence type="ECO:0000313" key="3">
    <source>
        <dbReference type="Proteomes" id="UP001231915"/>
    </source>
</evidence>
<dbReference type="InterPro" id="IPR041047">
    <property type="entry name" value="LPD1"/>
</dbReference>
<proteinExistence type="predicted"/>
<dbReference type="NCBIfam" id="NF041907">
    <property type="entry name" value="CLCA_X"/>
    <property type="match status" value="1"/>
</dbReference>
<sequence length="265" mass="29414">MSVSNSRLHRHYKRNGPDYRYGDQVCFDELKSTFGFKTIVLGNWVSREEQHIAANLLYDAFADLAQILSLPPTAIGLRGTLNLAFGSGGQKGVQAHYAPSKRTLALAKNAGGGALAHEWWHAFDHYICKHFFEHCTAGDFASAKWLTSHPSTSHPLNQLLNEIYKRILLNSEGNKPSAFFTRGIALDQHAQQLYYSLPQELTARAFESVIAQHFEFQNEFLVSDVLNSKLELAGGFLIGDEIDLITAAIKNYFSALGNALHSTAS</sequence>
<name>A0ABT7EEY9_9GAMM</name>
<evidence type="ECO:0000313" key="2">
    <source>
        <dbReference type="EMBL" id="MDK2593846.1"/>
    </source>
</evidence>
<evidence type="ECO:0000259" key="1">
    <source>
        <dbReference type="Pfam" id="PF18796"/>
    </source>
</evidence>
<feature type="domain" description="Large polyvalent protein-associated" evidence="1">
    <location>
        <begin position="186"/>
        <end position="260"/>
    </location>
</feature>
<dbReference type="EMBL" id="JASJUT010000001">
    <property type="protein sequence ID" value="MDK2593846.1"/>
    <property type="molecule type" value="Genomic_DNA"/>
</dbReference>
<reference evidence="2 3" key="1">
    <citation type="submission" date="2023-05" db="EMBL/GenBank/DDBJ databases">
        <title>Pseudoalteromonas ardens sp. nov., Pseudoalteromonas obscura sp. nov., and Pseudoalteromonas umbrosa sp. nov., isolated from the coral Montipora capitata.</title>
        <authorList>
            <person name="Thomas E.M."/>
            <person name="Smith E.M."/>
            <person name="Papke E."/>
            <person name="Shlafstein M.D."/>
            <person name="Oline D.K."/>
            <person name="Videau P."/>
            <person name="Saw J.H."/>
            <person name="Strangman W.K."/>
            <person name="Ushijima B."/>
        </authorList>
    </citation>
    <scope>NUCLEOTIDE SEQUENCE [LARGE SCALE GENOMIC DNA]</scope>
    <source>
        <strain evidence="2 3">P94</strain>
    </source>
</reference>
<organism evidence="2 3">
    <name type="scientific">Pseudoalteromonas obscura</name>
    <dbReference type="NCBI Taxonomy" id="3048491"/>
    <lineage>
        <taxon>Bacteria</taxon>
        <taxon>Pseudomonadati</taxon>
        <taxon>Pseudomonadota</taxon>
        <taxon>Gammaproteobacteria</taxon>
        <taxon>Alteromonadales</taxon>
        <taxon>Pseudoalteromonadaceae</taxon>
        <taxon>Pseudoalteromonas</taxon>
    </lineage>
</organism>
<dbReference type="Pfam" id="PF18796">
    <property type="entry name" value="LPD1"/>
    <property type="match status" value="1"/>
</dbReference>
<dbReference type="Proteomes" id="UP001231915">
    <property type="component" value="Unassembled WGS sequence"/>
</dbReference>
<keyword evidence="3" id="KW-1185">Reference proteome</keyword>
<comment type="caution">
    <text evidence="2">The sequence shown here is derived from an EMBL/GenBank/DDBJ whole genome shotgun (WGS) entry which is preliminary data.</text>
</comment>
<gene>
    <name evidence="2" type="ORF">QNM18_02045</name>
</gene>